<accession>A0A6S7CCP4</accession>
<dbReference type="InterPro" id="IPR003423">
    <property type="entry name" value="OMP_efflux"/>
</dbReference>
<reference evidence="3 4" key="1">
    <citation type="submission" date="2020-04" db="EMBL/GenBank/DDBJ databases">
        <authorList>
            <person name="De Canck E."/>
        </authorList>
    </citation>
    <scope>NUCLEOTIDE SEQUENCE [LARGE SCALE GENOMIC DNA]</scope>
    <source>
        <strain evidence="3 4">LMG 28138</strain>
    </source>
</reference>
<keyword evidence="2" id="KW-0732">Signal</keyword>
<dbReference type="RefSeq" id="WP_175104812.1">
    <property type="nucleotide sequence ID" value="NZ_CADIKM010000008.1"/>
</dbReference>
<organism evidence="3 4">
    <name type="scientific">Pararobbsia alpina</name>
    <dbReference type="NCBI Taxonomy" id="621374"/>
    <lineage>
        <taxon>Bacteria</taxon>
        <taxon>Pseudomonadati</taxon>
        <taxon>Pseudomonadota</taxon>
        <taxon>Betaproteobacteria</taxon>
        <taxon>Burkholderiales</taxon>
        <taxon>Burkholderiaceae</taxon>
        <taxon>Pararobbsia</taxon>
    </lineage>
</organism>
<dbReference type="InterPro" id="IPR010131">
    <property type="entry name" value="MdtP/NodT-like"/>
</dbReference>
<name>A0A6S7CCP4_9BURK</name>
<dbReference type="Pfam" id="PF02321">
    <property type="entry name" value="OEP"/>
    <property type="match status" value="1"/>
</dbReference>
<dbReference type="PANTHER" id="PTHR30203">
    <property type="entry name" value="OUTER MEMBRANE CATION EFFLUX PROTEIN"/>
    <property type="match status" value="1"/>
</dbReference>
<evidence type="ECO:0000313" key="4">
    <source>
        <dbReference type="Proteomes" id="UP000494115"/>
    </source>
</evidence>
<dbReference type="Proteomes" id="UP000494115">
    <property type="component" value="Unassembled WGS sequence"/>
</dbReference>
<comment type="similarity">
    <text evidence="1">Belongs to the outer membrane factor (OMF) (TC 1.B.17) family.</text>
</comment>
<dbReference type="PANTHER" id="PTHR30203:SF24">
    <property type="entry name" value="BLR4935 PROTEIN"/>
    <property type="match status" value="1"/>
</dbReference>
<dbReference type="Gene3D" id="1.20.1600.10">
    <property type="entry name" value="Outer membrane efflux proteins (OEP)"/>
    <property type="match status" value="1"/>
</dbReference>
<dbReference type="AlphaFoldDB" id="A0A6S7CCP4"/>
<dbReference type="EMBL" id="CADIKM010000008">
    <property type="protein sequence ID" value="CAB3786398.1"/>
    <property type="molecule type" value="Genomic_DNA"/>
</dbReference>
<sequence>MLSIIATPVLRCGRVRSRVLFVALVLAHGAAHAQQIVVTLDGALQSAADHNTAIQAAQASVSARSEAAIRAGQLPNPTLAAGIDNLPINGPQSFTIGQNILTMRRVGIGQEWVSSDKRQLRSDLANQRVDRERSSYLEEVANVRQQTAMAWLNAAYAKQAVSLQVSLVDHMRHELTATQASYRGARATASDVAQAQLMLAQTQDDLLKARQVFQTALIGLSRWTASTATDVAGDPPTPESVVASLAPDQLRMVQPVLVAASADVRVADADTAVASSDRSSNWSWNLSYLQGGNHSSFVSVGVSIPLPINRKNLEDRDVSEKAELATKARLIYEDTQRQVEADIEALSATLASGRERIANLQQTLLPAADQRVGLATAAYQAATGSLADTFAAKRAQLDAELKVLSLQRDVSLTWAQLEYQVVPPTLSASR</sequence>
<dbReference type="SUPFAM" id="SSF56954">
    <property type="entry name" value="Outer membrane efflux proteins (OEP)"/>
    <property type="match status" value="1"/>
</dbReference>
<feature type="signal peptide" evidence="2">
    <location>
        <begin position="1"/>
        <end position="33"/>
    </location>
</feature>
<dbReference type="GO" id="GO:0015562">
    <property type="term" value="F:efflux transmembrane transporter activity"/>
    <property type="evidence" value="ECO:0007669"/>
    <property type="project" value="InterPro"/>
</dbReference>
<evidence type="ECO:0000256" key="2">
    <source>
        <dbReference type="SAM" id="SignalP"/>
    </source>
</evidence>
<evidence type="ECO:0000256" key="1">
    <source>
        <dbReference type="ARBA" id="ARBA00007613"/>
    </source>
</evidence>
<keyword evidence="4" id="KW-1185">Reference proteome</keyword>
<protein>
    <recommendedName>
        <fullName evidence="5">Outer membrane efflux protein</fullName>
    </recommendedName>
</protein>
<evidence type="ECO:0008006" key="5">
    <source>
        <dbReference type="Google" id="ProtNLM"/>
    </source>
</evidence>
<feature type="chain" id="PRO_5028968190" description="Outer membrane efflux protein" evidence="2">
    <location>
        <begin position="34"/>
        <end position="430"/>
    </location>
</feature>
<proteinExistence type="inferred from homology"/>
<gene>
    <name evidence="3" type="ORF">LMG28138_02214</name>
</gene>
<evidence type="ECO:0000313" key="3">
    <source>
        <dbReference type="EMBL" id="CAB3786398.1"/>
    </source>
</evidence>